<organism evidence="2">
    <name type="scientific">candidate division WOR-3 bacterium</name>
    <dbReference type="NCBI Taxonomy" id="2052148"/>
    <lineage>
        <taxon>Bacteria</taxon>
        <taxon>Bacteria division WOR-3</taxon>
    </lineage>
</organism>
<dbReference type="InterPro" id="IPR000182">
    <property type="entry name" value="GNAT_dom"/>
</dbReference>
<dbReference type="CDD" id="cd04301">
    <property type="entry name" value="NAT_SF"/>
    <property type="match status" value="1"/>
</dbReference>
<dbReference type="SUPFAM" id="SSF55729">
    <property type="entry name" value="Acyl-CoA N-acyltransferases (Nat)"/>
    <property type="match status" value="1"/>
</dbReference>
<dbReference type="InterPro" id="IPR016181">
    <property type="entry name" value="Acyl_CoA_acyltransferase"/>
</dbReference>
<reference evidence="2" key="1">
    <citation type="journal article" date="2020" name="mSystems">
        <title>Genome- and Community-Level Interaction Insights into Carbon Utilization and Element Cycling Functions of Hydrothermarchaeota in Hydrothermal Sediment.</title>
        <authorList>
            <person name="Zhou Z."/>
            <person name="Liu Y."/>
            <person name="Xu W."/>
            <person name="Pan J."/>
            <person name="Luo Z.H."/>
            <person name="Li M."/>
        </authorList>
    </citation>
    <scope>NUCLEOTIDE SEQUENCE [LARGE SCALE GENOMIC DNA]</scope>
    <source>
        <strain evidence="2">SpSt-697</strain>
    </source>
</reference>
<proteinExistence type="predicted"/>
<feature type="domain" description="N-acetyltransferase" evidence="1">
    <location>
        <begin position="12"/>
        <end position="191"/>
    </location>
</feature>
<evidence type="ECO:0000313" key="2">
    <source>
        <dbReference type="EMBL" id="HGK63772.1"/>
    </source>
</evidence>
<dbReference type="Pfam" id="PF00583">
    <property type="entry name" value="Acetyltransf_1"/>
    <property type="match status" value="1"/>
</dbReference>
<accession>A0A7V3ZV53</accession>
<evidence type="ECO:0000259" key="1">
    <source>
        <dbReference type="PROSITE" id="PS51186"/>
    </source>
</evidence>
<gene>
    <name evidence="2" type="ORF">ENU74_04185</name>
</gene>
<dbReference type="AlphaFoldDB" id="A0A7V3ZV53"/>
<keyword evidence="2" id="KW-0808">Transferase</keyword>
<dbReference type="EMBL" id="DTDR01000107">
    <property type="protein sequence ID" value="HGK63772.1"/>
    <property type="molecule type" value="Genomic_DNA"/>
</dbReference>
<comment type="caution">
    <text evidence="2">The sequence shown here is derived from an EMBL/GenBank/DDBJ whole genome shotgun (WGS) entry which is preliminary data.</text>
</comment>
<dbReference type="Gene3D" id="3.40.630.30">
    <property type="match status" value="1"/>
</dbReference>
<name>A0A7V3ZV53_UNCW3</name>
<dbReference type="GO" id="GO:0016747">
    <property type="term" value="F:acyltransferase activity, transferring groups other than amino-acyl groups"/>
    <property type="evidence" value="ECO:0007669"/>
    <property type="project" value="InterPro"/>
</dbReference>
<protein>
    <submittedName>
        <fullName evidence="2">N-acetyltransferase</fullName>
    </submittedName>
</protein>
<sequence>MKKEIINEIVRKILLTVPTKDLKTVKDFINDLPQAKITMETPVKFSLYEFIIGFYQYLDIITDEKLLEIWVNYPTEPIGYVRLDPDWKEGLKAKEEHRWELTRAYIRPKFRGQGFSKLLCEIGIELAKANKAYSIVGYPRHVAMLITFLDYGFKTQAGAIDHTLHRILKQGRRWYPHDPSQRRLYYASEFRPFIQEGSFIMEKILKEKKWWQILFEKI</sequence>
<dbReference type="PROSITE" id="PS51186">
    <property type="entry name" value="GNAT"/>
    <property type="match status" value="1"/>
</dbReference>